<reference evidence="2 3" key="1">
    <citation type="submission" date="2017-10" db="EMBL/GenBank/DDBJ databases">
        <title>Novel microbial diversity and functional potential in the marine mammal oral microbiome.</title>
        <authorList>
            <person name="Dudek N.K."/>
            <person name="Sun C.L."/>
            <person name="Burstein D."/>
            <person name="Kantor R.S."/>
            <person name="Aliaga Goltsman D.S."/>
            <person name="Bik E.M."/>
            <person name="Thomas B.C."/>
            <person name="Banfield J.F."/>
            <person name="Relman D.A."/>
        </authorList>
    </citation>
    <scope>NUCLEOTIDE SEQUENCE [LARGE SCALE GENOMIC DNA]</scope>
    <source>
        <strain evidence="2">DOLJORAL78_47_16</strain>
    </source>
</reference>
<evidence type="ECO:0000313" key="2">
    <source>
        <dbReference type="EMBL" id="PIE32070.1"/>
    </source>
</evidence>
<dbReference type="AlphaFoldDB" id="A0A2G6K9M9"/>
<proteinExistence type="predicted"/>
<feature type="transmembrane region" description="Helical" evidence="1">
    <location>
        <begin position="12"/>
        <end position="32"/>
    </location>
</feature>
<dbReference type="EMBL" id="PDSK01000118">
    <property type="protein sequence ID" value="PIE32070.1"/>
    <property type="molecule type" value="Genomic_DNA"/>
</dbReference>
<keyword evidence="1" id="KW-0812">Transmembrane</keyword>
<accession>A0A2G6K9M9</accession>
<name>A0A2G6K9M9_9BACT</name>
<comment type="caution">
    <text evidence="2">The sequence shown here is derived from an EMBL/GenBank/DDBJ whole genome shotgun (WGS) entry which is preliminary data.</text>
</comment>
<evidence type="ECO:0000256" key="1">
    <source>
        <dbReference type="SAM" id="Phobius"/>
    </source>
</evidence>
<organism evidence="2 3">
    <name type="scientific">candidate division KSB3 bacterium</name>
    <dbReference type="NCBI Taxonomy" id="2044937"/>
    <lineage>
        <taxon>Bacteria</taxon>
        <taxon>candidate division KSB3</taxon>
    </lineage>
</organism>
<dbReference type="Proteomes" id="UP000230821">
    <property type="component" value="Unassembled WGS sequence"/>
</dbReference>
<keyword evidence="1" id="KW-1133">Transmembrane helix</keyword>
<keyword evidence="1" id="KW-0472">Membrane</keyword>
<evidence type="ECO:0000313" key="3">
    <source>
        <dbReference type="Proteomes" id="UP000230821"/>
    </source>
</evidence>
<gene>
    <name evidence="2" type="ORF">CSA56_16520</name>
</gene>
<protein>
    <submittedName>
        <fullName evidence="2">Uncharacterized protein</fullName>
    </submittedName>
</protein>
<sequence>MNSPIIVSDRNLRHILVTIVLWGIIGILCFHVRAFAAEQSKNWLDTTQETVSKTVSGVTRRFDSFFGSSEHNTTRDYTHGQIDTGVWWDEKDEYEFPIDVHLNLSLPNMERRVNAFLGKIRVEEFLTDSSSMFEAMPSSFQSLAKKENDWLIGLGYSPIKNKRNRLDFDAGVNLKLDAFTPFLKTRYRYNLFMGPRVLLRIRPTGYWQSDDGFGTSLSSDLDFALSSASLMQWANFGNISEGTSGMHWWSEFNLFHHLGRGRGIVYSVKISGETEDPVKIKEYGTGVVYRQPLYKQWMFGSLATSLTWPRDAPEEKRKAVKGIGVSLEMRFGEQPEE</sequence>